<accession>A0ABR2B9L2</accession>
<keyword evidence="2" id="KW-1185">Reference proteome</keyword>
<evidence type="ECO:0000313" key="1">
    <source>
        <dbReference type="EMBL" id="KAK8503680.1"/>
    </source>
</evidence>
<evidence type="ECO:0000313" key="2">
    <source>
        <dbReference type="Proteomes" id="UP001472677"/>
    </source>
</evidence>
<gene>
    <name evidence="1" type="ORF">V6N12_024852</name>
</gene>
<protein>
    <submittedName>
        <fullName evidence="1">Uncharacterized protein</fullName>
    </submittedName>
</protein>
<reference evidence="1 2" key="1">
    <citation type="journal article" date="2024" name="G3 (Bethesda)">
        <title>Genome assembly of Hibiscus sabdariffa L. provides insights into metabolisms of medicinal natural products.</title>
        <authorList>
            <person name="Kim T."/>
        </authorList>
    </citation>
    <scope>NUCLEOTIDE SEQUENCE [LARGE SCALE GENOMIC DNA]</scope>
    <source>
        <strain evidence="1">TK-2024</strain>
        <tissue evidence="1">Old leaves</tissue>
    </source>
</reference>
<dbReference type="EMBL" id="JBBPBM010000148">
    <property type="protein sequence ID" value="KAK8503680.1"/>
    <property type="molecule type" value="Genomic_DNA"/>
</dbReference>
<comment type="caution">
    <text evidence="1">The sequence shown here is derived from an EMBL/GenBank/DDBJ whole genome shotgun (WGS) entry which is preliminary data.</text>
</comment>
<dbReference type="Proteomes" id="UP001472677">
    <property type="component" value="Unassembled WGS sequence"/>
</dbReference>
<sequence length="143" mass="14711">MANIGFGSNKNSQVADDLASLFGSGSGEQVLPSTVEPVWFPSSTFSFHETVEADASNTSDVSNISENIPQSTPIVEVDPAGACLSQQQLESADAFPVTSQSTHPGLAPGTLHSEALLHCDSLGGIVDTLPTNSSNNDCVSSST</sequence>
<name>A0ABR2B9L2_9ROSI</name>
<proteinExistence type="predicted"/>
<organism evidence="1 2">
    <name type="scientific">Hibiscus sabdariffa</name>
    <name type="common">roselle</name>
    <dbReference type="NCBI Taxonomy" id="183260"/>
    <lineage>
        <taxon>Eukaryota</taxon>
        <taxon>Viridiplantae</taxon>
        <taxon>Streptophyta</taxon>
        <taxon>Embryophyta</taxon>
        <taxon>Tracheophyta</taxon>
        <taxon>Spermatophyta</taxon>
        <taxon>Magnoliopsida</taxon>
        <taxon>eudicotyledons</taxon>
        <taxon>Gunneridae</taxon>
        <taxon>Pentapetalae</taxon>
        <taxon>rosids</taxon>
        <taxon>malvids</taxon>
        <taxon>Malvales</taxon>
        <taxon>Malvaceae</taxon>
        <taxon>Malvoideae</taxon>
        <taxon>Hibiscus</taxon>
    </lineage>
</organism>